<evidence type="ECO:0000256" key="1">
    <source>
        <dbReference type="SAM" id="MobiDB-lite"/>
    </source>
</evidence>
<dbReference type="Pfam" id="PF09551">
    <property type="entry name" value="Spore_II_R"/>
    <property type="match status" value="1"/>
</dbReference>
<accession>A0A974RZ68</accession>
<dbReference type="AlphaFoldDB" id="A0A974RZ68"/>
<reference evidence="2 3" key="1">
    <citation type="submission" date="2021-01" db="EMBL/GenBank/DDBJ databases">
        <title>FDA dAtabase for Regulatory Grade micrObial Sequences (FDA-ARGOS): Supporting development and validation of Infectious Disease Dx tests.</title>
        <authorList>
            <person name="Nelson B."/>
            <person name="Plummer A."/>
            <person name="Tallon L."/>
            <person name="Sadzewicz L."/>
            <person name="Zhao X."/>
            <person name="Boylan J."/>
            <person name="Ott S."/>
            <person name="Bowen H."/>
            <person name="Vavikolanu K."/>
            <person name="Mehta A."/>
            <person name="Aluvathingal J."/>
            <person name="Nadendla S."/>
            <person name="Myers T."/>
            <person name="Yan Y."/>
            <person name="Sichtig H."/>
        </authorList>
    </citation>
    <scope>NUCLEOTIDE SEQUENCE [LARGE SCALE GENOMIC DNA]</scope>
    <source>
        <strain evidence="2 3">FDAARGOS_1161</strain>
    </source>
</reference>
<dbReference type="Proteomes" id="UP000595254">
    <property type="component" value="Chromosome"/>
</dbReference>
<sequence>MNKKYLALFYLLLLTCGTILSLYTPKVESVDAQAAVTIPNEAIRLRILANSDEQNDQAVKRLIRDEVNKDITVWVQDLTSIEEARKVITSHLPEIQATAEEVVKREGLSQSVTVEFGKANFPTKLYGQYLYPAGVYEAVVITLGAGEGANWWCVLFPPLCFLDFSNGTAVSQTPFVEDTDTSVQTPVEPEEAPIEAAEETTQSAEEELENEPETVEDSDADKLAAANVYTGEEEPPVVVKSFFAELFTDLF</sequence>
<keyword evidence="3" id="KW-1185">Reference proteome</keyword>
<evidence type="ECO:0000313" key="2">
    <source>
        <dbReference type="EMBL" id="QQS99052.1"/>
    </source>
</evidence>
<dbReference type="RefSeq" id="WP_040372815.1">
    <property type="nucleotide sequence ID" value="NZ_CP068053.1"/>
</dbReference>
<organism evidence="2 3">
    <name type="scientific">Peribacillus psychrosaccharolyticus</name>
    <name type="common">Bacillus psychrosaccharolyticus</name>
    <dbReference type="NCBI Taxonomy" id="1407"/>
    <lineage>
        <taxon>Bacteria</taxon>
        <taxon>Bacillati</taxon>
        <taxon>Bacillota</taxon>
        <taxon>Bacilli</taxon>
        <taxon>Bacillales</taxon>
        <taxon>Bacillaceae</taxon>
        <taxon>Peribacillus</taxon>
    </lineage>
</organism>
<dbReference type="KEGG" id="ppsr:I6J18_15545"/>
<proteinExistence type="predicted"/>
<dbReference type="NCBIfam" id="TIGR02837">
    <property type="entry name" value="spore_II_R"/>
    <property type="match status" value="1"/>
</dbReference>
<dbReference type="InterPro" id="IPR014202">
    <property type="entry name" value="Spore_II_R"/>
</dbReference>
<feature type="compositionally biased region" description="Acidic residues" evidence="1">
    <location>
        <begin position="188"/>
        <end position="219"/>
    </location>
</feature>
<dbReference type="EMBL" id="CP068053">
    <property type="protein sequence ID" value="QQS99052.1"/>
    <property type="molecule type" value="Genomic_DNA"/>
</dbReference>
<feature type="region of interest" description="Disordered" evidence="1">
    <location>
        <begin position="178"/>
        <end position="223"/>
    </location>
</feature>
<protein>
    <submittedName>
        <fullName evidence="2">Stage II sporulation protein R</fullName>
    </submittedName>
</protein>
<gene>
    <name evidence="2" type="primary">spoIIR</name>
    <name evidence="2" type="ORF">I6J18_15545</name>
</gene>
<evidence type="ECO:0000313" key="3">
    <source>
        <dbReference type="Proteomes" id="UP000595254"/>
    </source>
</evidence>
<name>A0A974RZ68_PERPY</name>